<evidence type="ECO:0000259" key="1">
    <source>
        <dbReference type="Pfam" id="PF04865"/>
    </source>
</evidence>
<dbReference type="EMBL" id="CP017834">
    <property type="protein sequence ID" value="APJ03946.1"/>
    <property type="molecule type" value="Genomic_DNA"/>
</dbReference>
<protein>
    <submittedName>
        <fullName evidence="3">Uncharacterized protein</fullName>
    </submittedName>
</protein>
<dbReference type="Pfam" id="PF26078">
    <property type="entry name" value="Baseplate_J_M"/>
    <property type="match status" value="1"/>
</dbReference>
<organism evidence="3 4">
    <name type="scientific">Silvanigrella aquatica</name>
    <dbReference type="NCBI Taxonomy" id="1915309"/>
    <lineage>
        <taxon>Bacteria</taxon>
        <taxon>Pseudomonadati</taxon>
        <taxon>Bdellovibrionota</taxon>
        <taxon>Oligoflexia</taxon>
        <taxon>Silvanigrellales</taxon>
        <taxon>Silvanigrellaceae</taxon>
        <taxon>Silvanigrella</taxon>
    </lineage>
</organism>
<accession>A0A1L4D176</accession>
<keyword evidence="4" id="KW-1185">Reference proteome</keyword>
<proteinExistence type="predicted"/>
<dbReference type="Pfam" id="PF04865">
    <property type="entry name" value="Baseplate_J"/>
    <property type="match status" value="1"/>
</dbReference>
<dbReference type="PANTHER" id="PTHR37829:SF3">
    <property type="entry name" value="PROTEIN JAYE-RELATED"/>
    <property type="match status" value="1"/>
</dbReference>
<evidence type="ECO:0000313" key="4">
    <source>
        <dbReference type="Proteomes" id="UP000184731"/>
    </source>
</evidence>
<dbReference type="InterPro" id="IPR058531">
    <property type="entry name" value="Baseplate_J_M"/>
</dbReference>
<gene>
    <name evidence="3" type="ORF">AXG55_08520</name>
</gene>
<dbReference type="AlphaFoldDB" id="A0A1L4D176"/>
<evidence type="ECO:0000259" key="2">
    <source>
        <dbReference type="Pfam" id="PF26078"/>
    </source>
</evidence>
<feature type="domain" description="Baseplate protein J-like barrel" evidence="1">
    <location>
        <begin position="92"/>
        <end position="162"/>
    </location>
</feature>
<feature type="domain" description="Baseplate J-like central" evidence="2">
    <location>
        <begin position="194"/>
        <end position="263"/>
    </location>
</feature>
<name>A0A1L4D176_9BACT</name>
<dbReference type="OrthoDB" id="7565172at2"/>
<dbReference type="InterPro" id="IPR052399">
    <property type="entry name" value="Phage_Baseplate_Assmbl_Protein"/>
</dbReference>
<sequence>MAYQRPALLEIIKNIEADIYARFNNDASTARFSVNKVLSRVIGGACHLLYGKIDYAMKQLLPDTCDEYFLKRWALMYRVEQKPATKSYGKAIFEGINGAQIPAYSQWETADNFIFQTTEKGKIENGKAVVAICAMNDGAIGNLPKGIELKPVTPISSIKKAIIDESGTHSGSDVESLDEFRERVLFRICNPVSAGTKEDYENWLLEIPGVTRAWCYRNYPEKGSVGLAFLRDNDAEQIPNAEQNEEVKENILQKCPIITEIEMITLKKVPMNFHLYVPNSNVISKEYLEKIFIKVIKENGSPQTLLEVFKFEEALRAENIKFKLKMDNVDLKKINCDVKTNDKQIHTFGSLTLTSNASLFEDMNS</sequence>
<dbReference type="KEGG" id="saqi:AXG55_08520"/>
<evidence type="ECO:0000313" key="3">
    <source>
        <dbReference type="EMBL" id="APJ03946.1"/>
    </source>
</evidence>
<dbReference type="RefSeq" id="WP_148697691.1">
    <property type="nucleotide sequence ID" value="NZ_CP017834.1"/>
</dbReference>
<dbReference type="PANTHER" id="PTHR37829">
    <property type="entry name" value="PHAGE-LIKE ELEMENT PBSX PROTEIN XKDT"/>
    <property type="match status" value="1"/>
</dbReference>
<dbReference type="InterPro" id="IPR006949">
    <property type="entry name" value="Barrel_Baseplate_J-like"/>
</dbReference>
<dbReference type="Proteomes" id="UP000184731">
    <property type="component" value="Chromosome"/>
</dbReference>
<reference evidence="3 4" key="1">
    <citation type="submission" date="2016-10" db="EMBL/GenBank/DDBJ databases">
        <title>Silvanigrella aquatica sp. nov., isolated from a freshwater lake located in the Black Forest, Germany, description of Silvanigrellaceae fam. nov., Silvanigrellales ord. nov., reclassification of the order Bdellovibrionales in the class Oligoflexia, reclassification of the families Bacteriovoracaceae and Halobacteriovoraceae in the new order Bacteriovoracales ord. nov., and reclassification of the family Pseudobacteriovoracaceae in the order Oligoflexiales.</title>
        <authorList>
            <person name="Hahn M.W."/>
            <person name="Schmidt J."/>
            <person name="Koll U."/>
            <person name="Rohde M."/>
            <person name="Verbag S."/>
            <person name="Pitt A."/>
            <person name="Nakai R."/>
            <person name="Naganuma T."/>
            <person name="Lang E."/>
        </authorList>
    </citation>
    <scope>NUCLEOTIDE SEQUENCE [LARGE SCALE GENOMIC DNA]</scope>
    <source>
        <strain evidence="3 4">MWH-Nonnen-W8red</strain>
    </source>
</reference>
<dbReference type="STRING" id="1915309.AXG55_08520"/>